<evidence type="ECO:0000313" key="4">
    <source>
        <dbReference type="EMBL" id="QDU87766.1"/>
    </source>
</evidence>
<proteinExistence type="predicted"/>
<dbReference type="KEGG" id="pnd:Pla175_11320"/>
<evidence type="ECO:0000256" key="2">
    <source>
        <dbReference type="SAM" id="MobiDB-lite"/>
    </source>
</evidence>
<feature type="compositionally biased region" description="Low complexity" evidence="2">
    <location>
        <begin position="430"/>
        <end position="462"/>
    </location>
</feature>
<dbReference type="Proteomes" id="UP000317429">
    <property type="component" value="Chromosome"/>
</dbReference>
<dbReference type="OrthoDB" id="233190at2"/>
<evidence type="ECO:0000256" key="3">
    <source>
        <dbReference type="SAM" id="Phobius"/>
    </source>
</evidence>
<keyword evidence="1" id="KW-0175">Coiled coil</keyword>
<feature type="compositionally biased region" description="Low complexity" evidence="2">
    <location>
        <begin position="470"/>
        <end position="486"/>
    </location>
</feature>
<feature type="compositionally biased region" description="Low complexity" evidence="2">
    <location>
        <begin position="381"/>
        <end position="391"/>
    </location>
</feature>
<keyword evidence="3" id="KW-0472">Membrane</keyword>
<accession>A0A518D8F8</accession>
<sequence>MSRASQSDHSSAVSLFPFLAVLLCTMGALVVLLVAMSHVSRSQRELAEAKPADDPAAAERIERMAQINAYQQRADQQQAGLSGKLKDDQQRLRHLEDHIRRMHDQLQSLKIALAELQQIDEEHFDDRAQAERELQRLRELIEQTKQEIEQLEAERDKQAKSYSIVPYKGRSGTLRRPVYIECRKDRVTLQPEGVELGPDDFTPPLGVGNPLAAVLRSAKEYYGRLDGGDGYNPEIEPYPLLIVRPDGIADYYRVREAIRAWDSDFGYELVNADWELAYPTPNPDLAAAEQQALDSARSRREMLARAMPRAYGGGGHGAGGSGFASSGGRGEPQPYDQDVMGGPAGAGFGAPLAGDEGPGAFGEQTAAEGSPAGMAGGGFAAAGVAGAQGPARDPSTQTGEPGAPGEQGPERGDAATGSKDPANASPDKLAQQPSAAQAGQPQPSQQQPGGSPPTGAVASAAGATGGPGGKPSSESGEPSQGGASASFDMNQRNNTNGLTKTGVSGPDVVSIRRPVRLFVEADRVSIVPEEGRARAFADAKNDSETFANAIRKEIDSWGAAGRGLTWRPVVTISASPEGAARAGGLARMLRQMGLDVNYADAAPATAGNVSPEGSRGTR</sequence>
<evidence type="ECO:0000256" key="1">
    <source>
        <dbReference type="SAM" id="Coils"/>
    </source>
</evidence>
<dbReference type="AlphaFoldDB" id="A0A518D8F8"/>
<keyword evidence="3" id="KW-0812">Transmembrane</keyword>
<feature type="compositionally biased region" description="Polar residues" evidence="2">
    <location>
        <begin position="487"/>
        <end position="502"/>
    </location>
</feature>
<feature type="coiled-coil region" evidence="1">
    <location>
        <begin position="85"/>
        <end position="161"/>
    </location>
</feature>
<feature type="transmembrane region" description="Helical" evidence="3">
    <location>
        <begin position="12"/>
        <end position="36"/>
    </location>
</feature>
<dbReference type="EMBL" id="CP036291">
    <property type="protein sequence ID" value="QDU87766.1"/>
    <property type="molecule type" value="Genomic_DNA"/>
</dbReference>
<evidence type="ECO:0000313" key="5">
    <source>
        <dbReference type="Proteomes" id="UP000317429"/>
    </source>
</evidence>
<reference evidence="4 5" key="1">
    <citation type="submission" date="2019-02" db="EMBL/GenBank/DDBJ databases">
        <title>Deep-cultivation of Planctomycetes and their phenomic and genomic characterization uncovers novel biology.</title>
        <authorList>
            <person name="Wiegand S."/>
            <person name="Jogler M."/>
            <person name="Boedeker C."/>
            <person name="Pinto D."/>
            <person name="Vollmers J."/>
            <person name="Rivas-Marin E."/>
            <person name="Kohn T."/>
            <person name="Peeters S.H."/>
            <person name="Heuer A."/>
            <person name="Rast P."/>
            <person name="Oberbeckmann S."/>
            <person name="Bunk B."/>
            <person name="Jeske O."/>
            <person name="Meyerdierks A."/>
            <person name="Storesund J.E."/>
            <person name="Kallscheuer N."/>
            <person name="Luecker S."/>
            <person name="Lage O.M."/>
            <person name="Pohl T."/>
            <person name="Merkel B.J."/>
            <person name="Hornburger P."/>
            <person name="Mueller R.-W."/>
            <person name="Bruemmer F."/>
            <person name="Labrenz M."/>
            <person name="Spormann A.M."/>
            <person name="Op den Camp H."/>
            <person name="Overmann J."/>
            <person name="Amann R."/>
            <person name="Jetten M.S.M."/>
            <person name="Mascher T."/>
            <person name="Medema M.H."/>
            <person name="Devos D.P."/>
            <person name="Kaster A.-K."/>
            <person name="Ovreas L."/>
            <person name="Rohde M."/>
            <person name="Galperin M.Y."/>
            <person name="Jogler C."/>
        </authorList>
    </citation>
    <scope>NUCLEOTIDE SEQUENCE [LARGE SCALE GENOMIC DNA]</scope>
    <source>
        <strain evidence="4 5">Pla175</strain>
    </source>
</reference>
<dbReference type="RefSeq" id="WP_145281960.1">
    <property type="nucleotide sequence ID" value="NZ_CP036291.1"/>
</dbReference>
<evidence type="ECO:0008006" key="6">
    <source>
        <dbReference type="Google" id="ProtNLM"/>
    </source>
</evidence>
<feature type="compositionally biased region" description="Gly residues" evidence="2">
    <location>
        <begin position="311"/>
        <end position="330"/>
    </location>
</feature>
<organism evidence="4 5">
    <name type="scientific">Pirellulimonas nuda</name>
    <dbReference type="NCBI Taxonomy" id="2528009"/>
    <lineage>
        <taxon>Bacteria</taxon>
        <taxon>Pseudomonadati</taxon>
        <taxon>Planctomycetota</taxon>
        <taxon>Planctomycetia</taxon>
        <taxon>Pirellulales</taxon>
        <taxon>Lacipirellulaceae</taxon>
        <taxon>Pirellulimonas</taxon>
    </lineage>
</organism>
<keyword evidence="3" id="KW-1133">Transmembrane helix</keyword>
<protein>
    <recommendedName>
        <fullName evidence="6">IncA protein</fullName>
    </recommendedName>
</protein>
<keyword evidence="5" id="KW-1185">Reference proteome</keyword>
<feature type="region of interest" description="Disordered" evidence="2">
    <location>
        <begin position="309"/>
        <end position="505"/>
    </location>
</feature>
<gene>
    <name evidence="4" type="ORF">Pla175_11320</name>
</gene>
<name>A0A518D8F8_9BACT</name>